<dbReference type="PANTHER" id="PTHR12242:SF45">
    <property type="entry name" value="MARVEL DOMAIN-CONTAINING PROTEIN"/>
    <property type="match status" value="1"/>
</dbReference>
<feature type="compositionally biased region" description="Gly residues" evidence="1">
    <location>
        <begin position="102"/>
        <end position="111"/>
    </location>
</feature>
<reference evidence="3 4" key="1">
    <citation type="journal article" date="2024" name="Science">
        <title>Giant polyketide synthase enzymes in the biosynthesis of giant marine polyether toxins.</title>
        <authorList>
            <person name="Fallon T.R."/>
            <person name="Shende V.V."/>
            <person name="Wierzbicki I.H."/>
            <person name="Pendleton A.L."/>
            <person name="Watervoot N.F."/>
            <person name="Auber R.P."/>
            <person name="Gonzalez D.J."/>
            <person name="Wisecaver J.H."/>
            <person name="Moore B.S."/>
        </authorList>
    </citation>
    <scope>NUCLEOTIDE SEQUENCE [LARGE SCALE GENOMIC DNA]</scope>
    <source>
        <strain evidence="3 4">12B1</strain>
    </source>
</reference>
<evidence type="ECO:0000256" key="2">
    <source>
        <dbReference type="SAM" id="Phobius"/>
    </source>
</evidence>
<feature type="compositionally biased region" description="Low complexity" evidence="1">
    <location>
        <begin position="373"/>
        <end position="384"/>
    </location>
</feature>
<comment type="caution">
    <text evidence="3">The sequence shown here is derived from an EMBL/GenBank/DDBJ whole genome shotgun (WGS) entry which is preliminary data.</text>
</comment>
<accession>A0AB34JZV3</accession>
<keyword evidence="2" id="KW-0812">Transmembrane</keyword>
<feature type="compositionally biased region" description="Low complexity" evidence="1">
    <location>
        <begin position="312"/>
        <end position="330"/>
    </location>
</feature>
<keyword evidence="2" id="KW-0472">Membrane</keyword>
<proteinExistence type="predicted"/>
<feature type="transmembrane region" description="Helical" evidence="2">
    <location>
        <begin position="696"/>
        <end position="718"/>
    </location>
</feature>
<protein>
    <submittedName>
        <fullName evidence="3">Uncharacterized protein</fullName>
    </submittedName>
</protein>
<feature type="compositionally biased region" description="Basic and acidic residues" evidence="1">
    <location>
        <begin position="340"/>
        <end position="355"/>
    </location>
</feature>
<feature type="compositionally biased region" description="Low complexity" evidence="1">
    <location>
        <begin position="87"/>
        <end position="101"/>
    </location>
</feature>
<feature type="compositionally biased region" description="Polar residues" evidence="1">
    <location>
        <begin position="410"/>
        <end position="422"/>
    </location>
</feature>
<organism evidence="3 4">
    <name type="scientific">Prymnesium parvum</name>
    <name type="common">Toxic golden alga</name>
    <dbReference type="NCBI Taxonomy" id="97485"/>
    <lineage>
        <taxon>Eukaryota</taxon>
        <taxon>Haptista</taxon>
        <taxon>Haptophyta</taxon>
        <taxon>Prymnesiophyceae</taxon>
        <taxon>Prymnesiales</taxon>
        <taxon>Prymnesiaceae</taxon>
        <taxon>Prymnesium</taxon>
    </lineage>
</organism>
<feature type="transmembrane region" description="Helical" evidence="2">
    <location>
        <begin position="762"/>
        <end position="785"/>
    </location>
</feature>
<feature type="compositionally biased region" description="Basic and acidic residues" evidence="1">
    <location>
        <begin position="225"/>
        <end position="236"/>
    </location>
</feature>
<feature type="region of interest" description="Disordered" evidence="1">
    <location>
        <begin position="398"/>
        <end position="422"/>
    </location>
</feature>
<feature type="region of interest" description="Disordered" evidence="1">
    <location>
        <begin position="76"/>
        <end position="114"/>
    </location>
</feature>
<dbReference type="PANTHER" id="PTHR12242">
    <property type="entry name" value="OS02G0130600 PROTEIN-RELATED"/>
    <property type="match status" value="1"/>
</dbReference>
<dbReference type="EMBL" id="JBGBPQ010000003">
    <property type="protein sequence ID" value="KAL1527239.1"/>
    <property type="molecule type" value="Genomic_DNA"/>
</dbReference>
<name>A0AB34JZV3_PRYPA</name>
<dbReference type="GO" id="GO:0016020">
    <property type="term" value="C:membrane"/>
    <property type="evidence" value="ECO:0007669"/>
    <property type="project" value="TreeGrafter"/>
</dbReference>
<dbReference type="Proteomes" id="UP001515480">
    <property type="component" value="Unassembled WGS sequence"/>
</dbReference>
<evidence type="ECO:0000313" key="4">
    <source>
        <dbReference type="Proteomes" id="UP001515480"/>
    </source>
</evidence>
<feature type="transmembrane region" description="Helical" evidence="2">
    <location>
        <begin position="730"/>
        <end position="750"/>
    </location>
</feature>
<dbReference type="AlphaFoldDB" id="A0AB34JZV3"/>
<evidence type="ECO:0000256" key="1">
    <source>
        <dbReference type="SAM" id="MobiDB-lite"/>
    </source>
</evidence>
<feature type="transmembrane region" description="Helical" evidence="2">
    <location>
        <begin position="811"/>
        <end position="837"/>
    </location>
</feature>
<feature type="region of interest" description="Disordered" evidence="1">
    <location>
        <begin position="309"/>
        <end position="384"/>
    </location>
</feature>
<feature type="region of interest" description="Disordered" evidence="1">
    <location>
        <begin position="21"/>
        <end position="64"/>
    </location>
</feature>
<feature type="region of interest" description="Disordered" evidence="1">
    <location>
        <begin position="177"/>
        <end position="212"/>
    </location>
</feature>
<feature type="transmembrane region" description="Helical" evidence="2">
    <location>
        <begin position="665"/>
        <end position="684"/>
    </location>
</feature>
<keyword evidence="2" id="KW-1133">Transmembrane helix</keyword>
<gene>
    <name evidence="3" type="ORF">AB1Y20_015915</name>
</gene>
<feature type="region of interest" description="Disordered" evidence="1">
    <location>
        <begin position="225"/>
        <end position="246"/>
    </location>
</feature>
<feature type="region of interest" description="Disordered" evidence="1">
    <location>
        <begin position="130"/>
        <end position="150"/>
    </location>
</feature>
<keyword evidence="4" id="KW-1185">Reference proteome</keyword>
<evidence type="ECO:0000313" key="3">
    <source>
        <dbReference type="EMBL" id="KAL1527239.1"/>
    </source>
</evidence>
<sequence length="932" mass="101992">MTRPSSRLRSTRRKLLRELRRLAALPRDTRACAPPACPAGETAHAHASRPAAQPAGTQPRLDARATSSFADKVMIRCSSSAPPPPSFASTTASSLSADSTPGGEGSCGGSGWSSHVPRPLALDLSADSLSPSSLVGSEGDQAAPRRSPAKWCTSHAARVVAHTLSRPAVALRNSSPLFERTSRSSSPEASGKPRWWSPSCRADDGQPREKRGRVQFLRRSSLWSDRRSSKEEKERSPSPSRKLLGRRLRKGIGMVITTIDKQGTATADLLERRQLLANLQNKSEAGYNDMSMPASKILAFREWTLRGEEPSPARSASSLSSSSPTAEAAASPPPPGRRCSCADRIPEASEERSFDAEEPQLSRLSPAPSEGTAKAAAPSASAETSACARLSVRGSVAAESRAPSGISPGRSISASSRLQSRGSMQLEHPSVGLFIRFRSPAASVASKRIKSASSSLPSGALRIADEEPRLRMSLSLRRDAGAVKGEYIDVCKEIAAAIPICCQPVRASCTCKALRRLSFQLDGTPWKSAYGEPTPLFLYTMHLLGLVKRPPDGASHSEATRATNASELRAMRERTSEKILNWEKSFSARYHREATDDDWQHSAICSRLQAALAAIEVHEQTNWYYSRMRIGMAIIWTCCNLWSMAEWPTRAKSFYLIKMTHWSAVTLTLYLNFGALTTYLAIYSNRPNGTHEMTPWFVRVTWMLQSVAFTSAVAVTVGKWLTDDETLGGVWVNGGIVFVTHGFNSVLAFVDYIMCVRLPQYLVHVLLPICYEASFQLFSYAYFIAGGLGDDGVARYIYNVMDYSSRPLKDIVRIFIATDVVTVPVVYVIVYLCYLVSRTWRVVLEIRQDQERREQLQNARRSSVRVKQLGQAETLGSYDDSKLKRLSTGGPASQACTGDPIIDVSMPSDRSSQAFHNTRSQQATIGSVMELV</sequence>